<gene>
    <name evidence="2" type="ORF">PV399_18650</name>
    <name evidence="3" type="ORF">PV666_37510</name>
</gene>
<dbReference type="Pfam" id="PF03091">
    <property type="entry name" value="CutA1"/>
    <property type="match status" value="1"/>
</dbReference>
<dbReference type="Gene3D" id="3.30.70.120">
    <property type="match status" value="1"/>
</dbReference>
<dbReference type="EMBL" id="JARAWC010000013">
    <property type="protein sequence ID" value="MDX2961722.1"/>
    <property type="molecule type" value="Genomic_DNA"/>
</dbReference>
<dbReference type="InterPro" id="IPR004323">
    <property type="entry name" value="Ion_tolerance_CutA"/>
</dbReference>
<dbReference type="PANTHER" id="PTHR23419">
    <property type="entry name" value="DIVALENT CATION TOLERANCE CUTA-RELATED"/>
    <property type="match status" value="1"/>
</dbReference>
<dbReference type="Proteomes" id="UP001272987">
    <property type="component" value="Unassembled WGS sequence"/>
</dbReference>
<name>A0AAP6BBJ4_9ACTN</name>
<dbReference type="PANTHER" id="PTHR23419:SF8">
    <property type="entry name" value="FI09726P"/>
    <property type="match status" value="1"/>
</dbReference>
<evidence type="ECO:0000313" key="2">
    <source>
        <dbReference type="EMBL" id="MDX2961722.1"/>
    </source>
</evidence>
<organism evidence="2 5">
    <name type="scientific">Streptomyces acidiscabies</name>
    <dbReference type="NCBI Taxonomy" id="42234"/>
    <lineage>
        <taxon>Bacteria</taxon>
        <taxon>Bacillati</taxon>
        <taxon>Actinomycetota</taxon>
        <taxon>Actinomycetes</taxon>
        <taxon>Kitasatosporales</taxon>
        <taxon>Streptomycetaceae</taxon>
        <taxon>Streptomyces</taxon>
    </lineage>
</organism>
<protein>
    <submittedName>
        <fullName evidence="2">Divalent-cation tolerance protein CutA</fullName>
    </submittedName>
</protein>
<evidence type="ECO:0000313" key="4">
    <source>
        <dbReference type="Proteomes" id="UP001272987"/>
    </source>
</evidence>
<comment type="caution">
    <text evidence="2">The sequence shown here is derived from an EMBL/GenBank/DDBJ whole genome shotgun (WGS) entry which is preliminary data.</text>
</comment>
<dbReference type="RefSeq" id="WP_029184732.1">
    <property type="nucleotide sequence ID" value="NZ_BCMK01000001.1"/>
</dbReference>
<dbReference type="EMBL" id="JARAWP010000027">
    <property type="protein sequence ID" value="MDX3023531.1"/>
    <property type="molecule type" value="Genomic_DNA"/>
</dbReference>
<sequence>MASEVVVAQTTIDDEELAKALARGAVERWLAAGAHIDPPLTAVYWWKGAIETAQEWRVSYKTTAERLPELAAWVAEQHSYEVPEWVVFKVDGGSEAYLAWVGEQTFA</sequence>
<dbReference type="Proteomes" id="UP001282288">
    <property type="component" value="Unassembled WGS sequence"/>
</dbReference>
<dbReference type="InterPro" id="IPR011322">
    <property type="entry name" value="N-reg_PII-like_a/b"/>
</dbReference>
<evidence type="ECO:0000256" key="1">
    <source>
        <dbReference type="ARBA" id="ARBA00010169"/>
    </source>
</evidence>
<reference evidence="2 4" key="1">
    <citation type="journal article" date="2023" name="Microb. Genom.">
        <title>Mesoterricola silvestris gen. nov., sp. nov., Mesoterricola sediminis sp. nov., Geothrix oryzae sp. nov., Geothrix edaphica sp. nov., Geothrix rubra sp. nov., and Geothrix limicola sp. nov., six novel members of Acidobacteriota isolated from soils.</title>
        <authorList>
            <person name="Weisberg A.J."/>
            <person name="Pearce E."/>
            <person name="Kramer C.G."/>
            <person name="Chang J.H."/>
            <person name="Clarke C.R."/>
        </authorList>
    </citation>
    <scope>NUCLEOTIDE SEQUENCE</scope>
    <source>
        <strain evidence="3 4">NB05-1H</strain>
        <strain evidence="2">NRRL_B-16521</strain>
    </source>
</reference>
<dbReference type="GO" id="GO:0005507">
    <property type="term" value="F:copper ion binding"/>
    <property type="evidence" value="ECO:0007669"/>
    <property type="project" value="TreeGrafter"/>
</dbReference>
<dbReference type="SUPFAM" id="SSF54913">
    <property type="entry name" value="GlnB-like"/>
    <property type="match status" value="1"/>
</dbReference>
<dbReference type="GO" id="GO:0010038">
    <property type="term" value="P:response to metal ion"/>
    <property type="evidence" value="ECO:0007669"/>
    <property type="project" value="InterPro"/>
</dbReference>
<keyword evidence="4" id="KW-1185">Reference proteome</keyword>
<dbReference type="AlphaFoldDB" id="A0AAP6BBJ4"/>
<dbReference type="InterPro" id="IPR015867">
    <property type="entry name" value="N-reg_PII/ATP_PRibTrfase_C"/>
</dbReference>
<proteinExistence type="inferred from homology"/>
<dbReference type="GeneID" id="69813514"/>
<accession>A0AAP6BBJ4</accession>
<comment type="similarity">
    <text evidence="1">Belongs to the CutA family.</text>
</comment>
<evidence type="ECO:0000313" key="3">
    <source>
        <dbReference type="EMBL" id="MDX3023531.1"/>
    </source>
</evidence>
<evidence type="ECO:0000313" key="5">
    <source>
        <dbReference type="Proteomes" id="UP001282288"/>
    </source>
</evidence>